<protein>
    <submittedName>
        <fullName evidence="1">Uncharacterized protein</fullName>
    </submittedName>
</protein>
<dbReference type="EMBL" id="LRGB01001036">
    <property type="protein sequence ID" value="KZS13790.1"/>
    <property type="molecule type" value="Genomic_DNA"/>
</dbReference>
<evidence type="ECO:0000313" key="1">
    <source>
        <dbReference type="EMBL" id="KZS13790.1"/>
    </source>
</evidence>
<keyword evidence="2" id="KW-1185">Reference proteome</keyword>
<dbReference type="Proteomes" id="UP000076858">
    <property type="component" value="Unassembled WGS sequence"/>
</dbReference>
<sequence>MSMRREQFFENQKQSISDVENASLIRFYRFDNNCDTKNSCKAKTRLIDRRAATNEKPTIFYFHREMEINKFDAKFWQIEEIMMMATTRRPTKKFAAQAFLPLAGGTP</sequence>
<comment type="caution">
    <text evidence="1">The sequence shown here is derived from an EMBL/GenBank/DDBJ whole genome shotgun (WGS) entry which is preliminary data.</text>
</comment>
<proteinExistence type="predicted"/>
<reference evidence="1 2" key="1">
    <citation type="submission" date="2016-03" db="EMBL/GenBank/DDBJ databases">
        <title>EvidentialGene: Evidence-directed Construction of Genes on Genomes.</title>
        <authorList>
            <person name="Gilbert D.G."/>
            <person name="Choi J.-H."/>
            <person name="Mockaitis K."/>
            <person name="Colbourne J."/>
            <person name="Pfrender M."/>
        </authorList>
    </citation>
    <scope>NUCLEOTIDE SEQUENCE [LARGE SCALE GENOMIC DNA]</scope>
    <source>
        <strain evidence="1 2">Xinb3</strain>
        <tissue evidence="1">Complete organism</tissue>
    </source>
</reference>
<gene>
    <name evidence="1" type="ORF">APZ42_021199</name>
</gene>
<name>A0A164X208_9CRUS</name>
<dbReference type="AlphaFoldDB" id="A0A164X208"/>
<organism evidence="1 2">
    <name type="scientific">Daphnia magna</name>
    <dbReference type="NCBI Taxonomy" id="35525"/>
    <lineage>
        <taxon>Eukaryota</taxon>
        <taxon>Metazoa</taxon>
        <taxon>Ecdysozoa</taxon>
        <taxon>Arthropoda</taxon>
        <taxon>Crustacea</taxon>
        <taxon>Branchiopoda</taxon>
        <taxon>Diplostraca</taxon>
        <taxon>Cladocera</taxon>
        <taxon>Anomopoda</taxon>
        <taxon>Daphniidae</taxon>
        <taxon>Daphnia</taxon>
    </lineage>
</organism>
<accession>A0A164X208</accession>
<evidence type="ECO:0000313" key="2">
    <source>
        <dbReference type="Proteomes" id="UP000076858"/>
    </source>
</evidence>